<dbReference type="AlphaFoldDB" id="A0A317E5Y5"/>
<gene>
    <name evidence="2" type="ORF">DKG75_12435</name>
</gene>
<dbReference type="Gene3D" id="3.40.630.30">
    <property type="match status" value="1"/>
</dbReference>
<accession>A0A317E5Y5</accession>
<evidence type="ECO:0000313" key="3">
    <source>
        <dbReference type="Proteomes" id="UP000246077"/>
    </source>
</evidence>
<proteinExistence type="predicted"/>
<reference evidence="3" key="1">
    <citation type="submission" date="2018-05" db="EMBL/GenBank/DDBJ databases">
        <title>Zavarzinia sp. HR-AS.</title>
        <authorList>
            <person name="Lee Y."/>
            <person name="Jeon C.O."/>
        </authorList>
    </citation>
    <scope>NUCLEOTIDE SEQUENCE [LARGE SCALE GENOMIC DNA]</scope>
    <source>
        <strain evidence="3">DSM 1231</strain>
    </source>
</reference>
<dbReference type="RefSeq" id="WP_109921437.1">
    <property type="nucleotide sequence ID" value="NZ_QGLF01000003.1"/>
</dbReference>
<organism evidence="2 3">
    <name type="scientific">Zavarzinia compransoris</name>
    <dbReference type="NCBI Taxonomy" id="1264899"/>
    <lineage>
        <taxon>Bacteria</taxon>
        <taxon>Pseudomonadati</taxon>
        <taxon>Pseudomonadota</taxon>
        <taxon>Alphaproteobacteria</taxon>
        <taxon>Rhodospirillales</taxon>
        <taxon>Zavarziniaceae</taxon>
        <taxon>Zavarzinia</taxon>
    </lineage>
</organism>
<dbReference type="InterPro" id="IPR016181">
    <property type="entry name" value="Acyl_CoA_acyltransferase"/>
</dbReference>
<feature type="domain" description="N-acetyltransferase" evidence="1">
    <location>
        <begin position="26"/>
        <end position="166"/>
    </location>
</feature>
<evidence type="ECO:0000259" key="1">
    <source>
        <dbReference type="PROSITE" id="PS51186"/>
    </source>
</evidence>
<keyword evidence="2" id="KW-0808">Transferase</keyword>
<dbReference type="InterPro" id="IPR000182">
    <property type="entry name" value="GNAT_dom"/>
</dbReference>
<dbReference type="Proteomes" id="UP000246077">
    <property type="component" value="Unassembled WGS sequence"/>
</dbReference>
<dbReference type="OrthoDB" id="275336at2"/>
<protein>
    <submittedName>
        <fullName evidence="2">GNAT family N-acetyltransferase</fullName>
    </submittedName>
</protein>
<comment type="caution">
    <text evidence="2">The sequence shown here is derived from an EMBL/GenBank/DDBJ whole genome shotgun (WGS) entry which is preliminary data.</text>
</comment>
<name>A0A317E5Y5_9PROT</name>
<dbReference type="PROSITE" id="PS51186">
    <property type="entry name" value="GNAT"/>
    <property type="match status" value="1"/>
</dbReference>
<dbReference type="EMBL" id="QGLF01000003">
    <property type="protein sequence ID" value="PWR20793.1"/>
    <property type="molecule type" value="Genomic_DNA"/>
</dbReference>
<sequence length="166" mass="18161">MAQLVVTYMEMLGPPRGAKPLAPADAIVRREAPAREDYLALYHAVGDPLRWDEHVTMAASALDAFLSDPATHIHVLRLGRRAGGFCEFSGAGGDTVELTHFGLIPVLQGRGLGPFLLHQALVDLWGLGPTRRVWLRTDSWDHPKAIATYAHAGFRVFDRRTISVAG</sequence>
<dbReference type="SUPFAM" id="SSF55729">
    <property type="entry name" value="Acyl-CoA N-acyltransferases (Nat)"/>
    <property type="match status" value="1"/>
</dbReference>
<keyword evidence="3" id="KW-1185">Reference proteome</keyword>
<dbReference type="GO" id="GO:0016747">
    <property type="term" value="F:acyltransferase activity, transferring groups other than amino-acyl groups"/>
    <property type="evidence" value="ECO:0007669"/>
    <property type="project" value="InterPro"/>
</dbReference>
<dbReference type="Pfam" id="PF00583">
    <property type="entry name" value="Acetyltransf_1"/>
    <property type="match status" value="1"/>
</dbReference>
<evidence type="ECO:0000313" key="2">
    <source>
        <dbReference type="EMBL" id="PWR20793.1"/>
    </source>
</evidence>